<accession>A0A7G5EFH8</accession>
<evidence type="ECO:0000256" key="1">
    <source>
        <dbReference type="ARBA" id="ARBA00010296"/>
    </source>
</evidence>
<keyword evidence="6 7" id="KW-0449">Lipoprotein</keyword>
<evidence type="ECO:0000313" key="8">
    <source>
        <dbReference type="Proteomes" id="UP000515240"/>
    </source>
</evidence>
<evidence type="ECO:0000256" key="6">
    <source>
        <dbReference type="ARBA" id="ARBA00023288"/>
    </source>
</evidence>
<dbReference type="PROSITE" id="PS51257">
    <property type="entry name" value="PROKAR_LIPOPROTEIN"/>
    <property type="match status" value="1"/>
</dbReference>
<dbReference type="Pfam" id="PF08085">
    <property type="entry name" value="Entericidin"/>
    <property type="match status" value="1"/>
</dbReference>
<dbReference type="Proteomes" id="UP000515240">
    <property type="component" value="Chromosome"/>
</dbReference>
<evidence type="ECO:0000256" key="2">
    <source>
        <dbReference type="ARBA" id="ARBA00022475"/>
    </source>
</evidence>
<dbReference type="KEGG" id="cpis:HS961_07805"/>
<reference evidence="7 8" key="1">
    <citation type="journal article" date="2020" name="G3 (Bethesda)">
        <title>CeMbio - The Caenorhabditis elegans Microbiome Resource.</title>
        <authorList>
            <person name="Dirksen P."/>
            <person name="Assie A."/>
            <person name="Zimmermann J."/>
            <person name="Zhang F."/>
            <person name="Tietje A.M."/>
            <person name="Marsh S.A."/>
            <person name="Felix M.A."/>
            <person name="Shapira M."/>
            <person name="Kaleta C."/>
            <person name="Schulenburg H."/>
            <person name="Samuel B."/>
        </authorList>
    </citation>
    <scope>NUCLEOTIDE SEQUENCE [LARGE SCALE GENOMIC DNA]</scope>
    <source>
        <strain evidence="7 8">BIGb0172</strain>
    </source>
</reference>
<keyword evidence="2" id="KW-1003">Cell membrane</keyword>
<name>A0A7G5EFH8_9BURK</name>
<dbReference type="InterPro" id="IPR012556">
    <property type="entry name" value="Entericidin"/>
</dbReference>
<dbReference type="AlphaFoldDB" id="A0A7G5EFH8"/>
<evidence type="ECO:0000256" key="3">
    <source>
        <dbReference type="ARBA" id="ARBA00022729"/>
    </source>
</evidence>
<dbReference type="GO" id="GO:0009636">
    <property type="term" value="P:response to toxic substance"/>
    <property type="evidence" value="ECO:0007669"/>
    <property type="project" value="InterPro"/>
</dbReference>
<evidence type="ECO:0000256" key="5">
    <source>
        <dbReference type="ARBA" id="ARBA00023139"/>
    </source>
</evidence>
<protein>
    <submittedName>
        <fullName evidence="7">Entericidin A/B family lipoprotein</fullName>
    </submittedName>
</protein>
<keyword evidence="3" id="KW-0732">Signal</keyword>
<comment type="similarity">
    <text evidence="1">Belongs to the EcnA/EcnB lipoprotein family.</text>
</comment>
<proteinExistence type="inferred from homology"/>
<dbReference type="RefSeq" id="WP_182327164.1">
    <property type="nucleotide sequence ID" value="NZ_CP058554.1"/>
</dbReference>
<keyword evidence="5" id="KW-0564">Palmitate</keyword>
<sequence length="41" mass="4202">MKTRFAFLTIALAALLSGCNTVHGIGQDVQGAGNAISRAAR</sequence>
<keyword evidence="4" id="KW-0472">Membrane</keyword>
<organism evidence="7 8">
    <name type="scientific">Comamonas piscis</name>
    <dbReference type="NCBI Taxonomy" id="1562974"/>
    <lineage>
        <taxon>Bacteria</taxon>
        <taxon>Pseudomonadati</taxon>
        <taxon>Pseudomonadota</taxon>
        <taxon>Betaproteobacteria</taxon>
        <taxon>Burkholderiales</taxon>
        <taxon>Comamonadaceae</taxon>
        <taxon>Comamonas</taxon>
    </lineage>
</organism>
<evidence type="ECO:0000313" key="7">
    <source>
        <dbReference type="EMBL" id="QMV72753.1"/>
    </source>
</evidence>
<gene>
    <name evidence="7" type="ORF">HS961_07805</name>
</gene>
<dbReference type="EMBL" id="CP058554">
    <property type="protein sequence ID" value="QMV72753.1"/>
    <property type="molecule type" value="Genomic_DNA"/>
</dbReference>
<dbReference type="GO" id="GO:0016020">
    <property type="term" value="C:membrane"/>
    <property type="evidence" value="ECO:0007669"/>
    <property type="project" value="InterPro"/>
</dbReference>
<evidence type="ECO:0000256" key="4">
    <source>
        <dbReference type="ARBA" id="ARBA00023136"/>
    </source>
</evidence>
<keyword evidence="8" id="KW-1185">Reference proteome</keyword>